<dbReference type="Pfam" id="PF11136">
    <property type="entry name" value="DUF2889"/>
    <property type="match status" value="1"/>
</dbReference>
<name>A0A1A9F258_9GAMM</name>
<gene>
    <name evidence="1" type="ORF">A8C75_18720</name>
</gene>
<dbReference type="KEGG" id="mars:A8C75_18720"/>
<evidence type="ECO:0008006" key="3">
    <source>
        <dbReference type="Google" id="ProtNLM"/>
    </source>
</evidence>
<dbReference type="InterPro" id="IPR021312">
    <property type="entry name" value="DUF2889"/>
</dbReference>
<reference evidence="1 2" key="2">
    <citation type="journal article" date="2018" name="Int. J. Syst. Evol. Microbiol.">
        <title>Marinobacterium aestuarii sp. nov., a benzene-degrading marine bacterium isolated from estuary sediment.</title>
        <authorList>
            <person name="Bae S.S."/>
            <person name="Jung J."/>
            <person name="Chung D."/>
            <person name="Baek K."/>
        </authorList>
    </citation>
    <scope>NUCLEOTIDE SEQUENCE [LARGE SCALE GENOMIC DNA]</scope>
    <source>
        <strain evidence="1 2">ST58-10</strain>
    </source>
</reference>
<protein>
    <recommendedName>
        <fullName evidence="3">Molybdopterin-guanine dinucleotide biosynthesis protein MobB</fullName>
    </recommendedName>
</protein>
<sequence>MPLPKPARRTQQHHRVVNCVGFLRADGLWDIEGRMTDIKTCDVDNEERGGYVAAGETFHDISMRLTIDQNFLIHQVECAIDAAPARMCAGIVGVFKRIEGTRIGPGWLRETRERVGGVKGCTHLNELLQPLATTAIQTLWPAKSGDAKSERRGAIINTCHTWAQNSEVVQRVLPEFYTPDPPST</sequence>
<accession>A0A1A9F258</accession>
<evidence type="ECO:0000313" key="1">
    <source>
        <dbReference type="EMBL" id="ANG64306.1"/>
    </source>
</evidence>
<dbReference type="RefSeq" id="WP_067385802.1">
    <property type="nucleotide sequence ID" value="NZ_CP015839.1"/>
</dbReference>
<reference evidence="2" key="1">
    <citation type="submission" date="2016-05" db="EMBL/GenBank/DDBJ databases">
        <authorList>
            <person name="Baek K."/>
            <person name="Yang S.-J."/>
        </authorList>
    </citation>
    <scope>NUCLEOTIDE SEQUENCE [LARGE SCALE GENOMIC DNA]</scope>
    <source>
        <strain evidence="2">ST58-10</strain>
    </source>
</reference>
<evidence type="ECO:0000313" key="2">
    <source>
        <dbReference type="Proteomes" id="UP000078070"/>
    </source>
</evidence>
<dbReference type="STRING" id="1821621.A8C75_18720"/>
<keyword evidence="2" id="KW-1185">Reference proteome</keyword>
<proteinExistence type="predicted"/>
<organism evidence="1 2">
    <name type="scientific">Marinobacterium aestuarii</name>
    <dbReference type="NCBI Taxonomy" id="1821621"/>
    <lineage>
        <taxon>Bacteria</taxon>
        <taxon>Pseudomonadati</taxon>
        <taxon>Pseudomonadota</taxon>
        <taxon>Gammaproteobacteria</taxon>
        <taxon>Oceanospirillales</taxon>
        <taxon>Oceanospirillaceae</taxon>
        <taxon>Marinobacterium</taxon>
    </lineage>
</organism>
<dbReference type="Proteomes" id="UP000078070">
    <property type="component" value="Chromosome"/>
</dbReference>
<dbReference type="OrthoDB" id="6862397at2"/>
<dbReference type="AlphaFoldDB" id="A0A1A9F258"/>
<dbReference type="EMBL" id="CP015839">
    <property type="protein sequence ID" value="ANG64306.1"/>
    <property type="molecule type" value="Genomic_DNA"/>
</dbReference>